<feature type="region of interest" description="Disordered" evidence="1">
    <location>
        <begin position="50"/>
        <end position="76"/>
    </location>
</feature>
<keyword evidence="3" id="KW-1185">Reference proteome</keyword>
<dbReference type="EMBL" id="MJUW02000073">
    <property type="protein sequence ID" value="OQD45813.1"/>
    <property type="molecule type" value="Genomic_DNA"/>
</dbReference>
<protein>
    <submittedName>
        <fullName evidence="2">Uncharacterized protein</fullName>
    </submittedName>
</protein>
<sequence length="159" mass="17235">MIRIKIVLVGGLVTSLFIAGCGKKQEQAGYVETKMEEGKEIIQQEKQEAVQKKESMTEQAEGKAAKSELEKTKSEAVSAKDKTDSIIKELIAKAKALLDKGEYKEAGATAQDVLNNYDSESQEAKNIIATVTEKLKATATEKSEEITKGLKGKLEGLGK</sequence>
<name>A0A1V6M092_9BACT</name>
<reference evidence="2 3" key="1">
    <citation type="journal article" date="2016" name="Genome Announc.">
        <title>Draft Genome Sequence of the Anaerobic Ammonium-Oxidizing Bacterium 'Candidatus Brocadia sp. 40'.</title>
        <authorList>
            <person name="Ali M."/>
            <person name="Haroon M.F."/>
            <person name="Narita Y."/>
            <person name="Zhang L."/>
            <person name="Rangel Shaw D."/>
            <person name="Okabe S."/>
            <person name="Saikaly P.E."/>
        </authorList>
    </citation>
    <scope>NUCLEOTIDE SEQUENCE [LARGE SCALE GENOMIC DNA]</scope>
    <source>
        <strain evidence="2 3">40</strain>
    </source>
</reference>
<evidence type="ECO:0000313" key="3">
    <source>
        <dbReference type="Proteomes" id="UP000242219"/>
    </source>
</evidence>
<dbReference type="Proteomes" id="UP000242219">
    <property type="component" value="Unassembled WGS sequence"/>
</dbReference>
<gene>
    <name evidence="2" type="ORF">BIY37_06335</name>
</gene>
<feature type="region of interest" description="Disordered" evidence="1">
    <location>
        <begin position="138"/>
        <end position="159"/>
    </location>
</feature>
<proteinExistence type="predicted"/>
<comment type="caution">
    <text evidence="2">The sequence shown here is derived from an EMBL/GenBank/DDBJ whole genome shotgun (WGS) entry which is preliminary data.</text>
</comment>
<evidence type="ECO:0000313" key="2">
    <source>
        <dbReference type="EMBL" id="OQD45813.1"/>
    </source>
</evidence>
<evidence type="ECO:0000256" key="1">
    <source>
        <dbReference type="SAM" id="MobiDB-lite"/>
    </source>
</evidence>
<dbReference type="RefSeq" id="WP_070066985.1">
    <property type="nucleotide sequence ID" value="NZ_MJUW02000073.1"/>
</dbReference>
<dbReference type="PROSITE" id="PS51257">
    <property type="entry name" value="PROKAR_LIPOPROTEIN"/>
    <property type="match status" value="1"/>
</dbReference>
<accession>A0A1V6M092</accession>
<dbReference type="AlphaFoldDB" id="A0A1V6M092"/>
<organism evidence="2 3">
    <name type="scientific">Candidatus Brocadia sapporoensis</name>
    <dbReference type="NCBI Taxonomy" id="392547"/>
    <lineage>
        <taxon>Bacteria</taxon>
        <taxon>Pseudomonadati</taxon>
        <taxon>Planctomycetota</taxon>
        <taxon>Candidatus Brocadiia</taxon>
        <taxon>Candidatus Brocadiales</taxon>
        <taxon>Candidatus Brocadiaceae</taxon>
        <taxon>Candidatus Brocadia</taxon>
    </lineage>
</organism>